<dbReference type="Gene3D" id="1.10.1740.10">
    <property type="match status" value="1"/>
</dbReference>
<accession>A0AA40SSM8</accession>
<dbReference type="InterPro" id="IPR013780">
    <property type="entry name" value="Glyco_hydro_b"/>
</dbReference>
<name>A0AA40SSM8_9MICO</name>
<proteinExistence type="predicted"/>
<keyword evidence="1" id="KW-0328">Glycosyltransferase</keyword>
<dbReference type="Gene3D" id="3.20.20.80">
    <property type="entry name" value="Glycosidases"/>
    <property type="match status" value="2"/>
</dbReference>
<sequence>MTMLATVDADRPAVLAAVDAAGYVDETFRARLEAGLPGLHAAIAQTSGDQERLAQSAATASTSWNLRSLDLKVLDGRREADPGWLRAERMLGAVCFPDRYAGNLAGMRDELGYLRELDVTVLHLLGVLADPHTVDPSVGSMARLAELASDLRLAGISLSLDVPAGPEPVAAALALANLGVEVLRVAGDPDEIAVLAAVLAIAAPAVVLAGPSGCRLADDHVLPMLLWDALATRDPRRLQRAVETRPPLPDTAARVSVVRDQDALDWTVADDAGLGIDDAHRRFLTEFYLGRAPRSFARGVPSPDAAGARVAGTTASLAGVEAGHPGGEDRVVLAHAIALSTGGVPMLYLGDEVAQLNDPTYADDPERRHDASWVHRGNKPRDRYAERMDAGTAAGRIFRRLTKLIAVRQATPEFAGDELIGFHVPAATVVGYQRPGDGAVVLVLANVGDHQALIDPLTLSGFDRAGRDLVHGVDVDLDDGIALPPYGFVWLRVRPL</sequence>
<dbReference type="RefSeq" id="WP_183500948.1">
    <property type="nucleotide sequence ID" value="NZ_BAABCO010000003.1"/>
</dbReference>
<dbReference type="GO" id="GO:0047669">
    <property type="term" value="F:amylosucrase activity"/>
    <property type="evidence" value="ECO:0007669"/>
    <property type="project" value="UniProtKB-EC"/>
</dbReference>
<dbReference type="EC" id="2.4.1.4" evidence="1"/>
<dbReference type="PANTHER" id="PTHR10357">
    <property type="entry name" value="ALPHA-AMYLASE FAMILY MEMBER"/>
    <property type="match status" value="1"/>
</dbReference>
<dbReference type="AlphaFoldDB" id="A0AA40SSM8"/>
<dbReference type="Proteomes" id="UP000549113">
    <property type="component" value="Unassembled WGS sequence"/>
</dbReference>
<keyword evidence="2" id="KW-1185">Reference proteome</keyword>
<organism evidence="1 2">
    <name type="scientific">Microbacterium invictum</name>
    <dbReference type="NCBI Taxonomy" id="515415"/>
    <lineage>
        <taxon>Bacteria</taxon>
        <taxon>Bacillati</taxon>
        <taxon>Actinomycetota</taxon>
        <taxon>Actinomycetes</taxon>
        <taxon>Micrococcales</taxon>
        <taxon>Microbacteriaceae</taxon>
        <taxon>Microbacterium</taxon>
    </lineage>
</organism>
<gene>
    <name evidence="1" type="ORF">BKA10_003268</name>
</gene>
<dbReference type="SUPFAM" id="SSF51011">
    <property type="entry name" value="Glycosyl hydrolase domain"/>
    <property type="match status" value="1"/>
</dbReference>
<evidence type="ECO:0000313" key="2">
    <source>
        <dbReference type="Proteomes" id="UP000549113"/>
    </source>
</evidence>
<dbReference type="InterPro" id="IPR017853">
    <property type="entry name" value="GH"/>
</dbReference>
<keyword evidence="1" id="KW-0808">Transferase</keyword>
<evidence type="ECO:0000313" key="1">
    <source>
        <dbReference type="EMBL" id="MBB4141474.1"/>
    </source>
</evidence>
<dbReference type="EMBL" id="JACIFH010000001">
    <property type="protein sequence ID" value="MBB4141474.1"/>
    <property type="molecule type" value="Genomic_DNA"/>
</dbReference>
<dbReference type="Gene3D" id="2.60.40.1180">
    <property type="entry name" value="Golgi alpha-mannosidase II"/>
    <property type="match status" value="1"/>
</dbReference>
<dbReference type="PANTHER" id="PTHR10357:SF213">
    <property type="entry name" value="ALPHA AMYLASE CATALYTIC REGION"/>
    <property type="match status" value="1"/>
</dbReference>
<reference evidence="1 2" key="1">
    <citation type="submission" date="2020-08" db="EMBL/GenBank/DDBJ databases">
        <title>Sequencing the genomes of 1000 actinobacteria strains.</title>
        <authorList>
            <person name="Klenk H.-P."/>
        </authorList>
    </citation>
    <scope>NUCLEOTIDE SEQUENCE [LARGE SCALE GENOMIC DNA]</scope>
    <source>
        <strain evidence="1 2">DSM 19600</strain>
    </source>
</reference>
<protein>
    <submittedName>
        <fullName evidence="1">Amylosucrase</fullName>
        <ecNumber evidence="1">2.4.1.4</ecNumber>
    </submittedName>
</protein>
<comment type="caution">
    <text evidence="1">The sequence shown here is derived from an EMBL/GenBank/DDBJ whole genome shotgun (WGS) entry which is preliminary data.</text>
</comment>
<dbReference type="SUPFAM" id="SSF51445">
    <property type="entry name" value="(Trans)glycosidases"/>
    <property type="match status" value="1"/>
</dbReference>